<feature type="transmembrane region" description="Helical" evidence="1">
    <location>
        <begin position="244"/>
        <end position="264"/>
    </location>
</feature>
<evidence type="ECO:0000256" key="1">
    <source>
        <dbReference type="SAM" id="Phobius"/>
    </source>
</evidence>
<feature type="transmembrane region" description="Helical" evidence="1">
    <location>
        <begin position="12"/>
        <end position="31"/>
    </location>
</feature>
<accession>J4KSD8</accession>
<dbReference type="PANTHER" id="PTHR32251">
    <property type="entry name" value="3-OXO-5-ALPHA-STEROID 4-DEHYDROGENASE"/>
    <property type="match status" value="1"/>
</dbReference>
<feature type="transmembrane region" description="Helical" evidence="1">
    <location>
        <begin position="169"/>
        <end position="190"/>
    </location>
</feature>
<keyword evidence="1" id="KW-1133">Transmembrane helix</keyword>
<keyword evidence="1" id="KW-0472">Membrane</keyword>
<evidence type="ECO:0000313" key="2">
    <source>
        <dbReference type="EMBL" id="EJP72529.1"/>
    </source>
</evidence>
<feature type="transmembrane region" description="Helical" evidence="1">
    <location>
        <begin position="37"/>
        <end position="59"/>
    </location>
</feature>
<dbReference type="PANTHER" id="PTHR32251:SF23">
    <property type="entry name" value="3-OXO-5-ALPHA-STEROID 4-DEHYDROGENASE (DUF1295)"/>
    <property type="match status" value="1"/>
</dbReference>
<dbReference type="Proteomes" id="UP000010116">
    <property type="component" value="Unassembled WGS sequence"/>
</dbReference>
<proteinExistence type="predicted"/>
<gene>
    <name evidence="2" type="ORF">NT02SARS_1107</name>
</gene>
<dbReference type="GO" id="GO:0016020">
    <property type="term" value="C:membrane"/>
    <property type="evidence" value="ECO:0007669"/>
    <property type="project" value="TreeGrafter"/>
</dbReference>
<protein>
    <submittedName>
        <fullName evidence="2">Uncharacterized protein</fullName>
    </submittedName>
</protein>
<dbReference type="PROSITE" id="PS50244">
    <property type="entry name" value="S5A_REDUCTASE"/>
    <property type="match status" value="1"/>
</dbReference>
<feature type="transmembrane region" description="Helical" evidence="1">
    <location>
        <begin position="221"/>
        <end position="238"/>
    </location>
</feature>
<feature type="transmembrane region" description="Helical" evidence="1">
    <location>
        <begin position="138"/>
        <end position="163"/>
    </location>
</feature>
<keyword evidence="1" id="KW-0812">Transmembrane</keyword>
<dbReference type="HOGENOM" id="CLU_043418_3_1_6"/>
<evidence type="ECO:0000313" key="3">
    <source>
        <dbReference type="Proteomes" id="UP000010116"/>
    </source>
</evidence>
<name>J4KSD8_9GAMM</name>
<dbReference type="InterPro" id="IPR010721">
    <property type="entry name" value="UstE-like"/>
</dbReference>
<feature type="transmembrane region" description="Helical" evidence="1">
    <location>
        <begin position="66"/>
        <end position="83"/>
    </location>
</feature>
<dbReference type="EMBL" id="JH611190">
    <property type="protein sequence ID" value="EJP72529.1"/>
    <property type="molecule type" value="Genomic_DNA"/>
</dbReference>
<dbReference type="Pfam" id="PF06966">
    <property type="entry name" value="DUF1295"/>
    <property type="match status" value="1"/>
</dbReference>
<sequence length="292" mass="34124">MNIYKKENSLFVVLITYILTIILTICITSTIGFNNEWMMILFAHSVATIGIYISSLIFNNSSMYDPFWSVAPIPIIIYLAYFSNNLVLNDLYTSLIVFVVLFWAVRLTHNWTMVWGGLKEEDFRYVDLKQGNLLKKEIVNFFGIHYIPTLQVNVSLLPLYFVFNESVINYNWILIGASISICAVILQIIADKQMRDFKKNILNKNKIMNFGLWKYSRHPNYLGEVMFWIGLYVIALSVENLPFWLFLAPLSMLVLFVFISCPMMDERSLKKRPGYKEYMDKTSQLLILPFSR</sequence>
<reference evidence="2 3" key="1">
    <citation type="journal article" date="2012" name="ISME J.">
        <title>Genomic insights to SAR86, an abundant and uncultivated marine bacterial lineage.</title>
        <authorList>
            <person name="Dupont C.L."/>
            <person name="Rusch D.B."/>
            <person name="Yooseph S."/>
            <person name="Lombardo M.J."/>
            <person name="Richter R.A."/>
            <person name="Valas R."/>
            <person name="Novotny M."/>
            <person name="Yee-Greenbaum J."/>
            <person name="Selengut J.D."/>
            <person name="Haft D.H."/>
            <person name="Halpern A.L."/>
            <person name="Lasken R.S."/>
            <person name="Nealson K."/>
            <person name="Friedman R."/>
            <person name="Venter J.C."/>
        </authorList>
    </citation>
    <scope>NUCLEOTIDE SEQUENCE [LARGE SCALE GENOMIC DNA]</scope>
</reference>
<dbReference type="Gene3D" id="1.20.120.1630">
    <property type="match status" value="1"/>
</dbReference>
<organism evidence="2 3">
    <name type="scientific">SAR86 cluster bacterium SAR86B</name>
    <dbReference type="NCBI Taxonomy" id="1123867"/>
    <lineage>
        <taxon>Bacteria</taxon>
        <taxon>Pseudomonadati</taxon>
        <taxon>Pseudomonadota</taxon>
        <taxon>Gammaproteobacteria</taxon>
        <taxon>SAR86 cluster</taxon>
    </lineage>
</organism>
<dbReference type="AlphaFoldDB" id="J4KSD8"/>